<keyword evidence="6" id="KW-0167">Capsid protein</keyword>
<keyword evidence="11" id="KW-0687">Ribonucleoprotein</keyword>
<dbReference type="KEGG" id="vg:80527883"/>
<accession>A0A2P1GMY6</accession>
<dbReference type="Pfam" id="PF00973">
    <property type="entry name" value="Paramyxo_ncap"/>
    <property type="match status" value="1"/>
</dbReference>
<dbReference type="RefSeq" id="YP_010790480.1">
    <property type="nucleotide sequence ID" value="NC_075439.1"/>
</dbReference>
<keyword evidence="9 14" id="KW-0543">Viral nucleoprotein</keyword>
<evidence type="ECO:0000256" key="7">
    <source>
        <dbReference type="ARBA" id="ARBA00022844"/>
    </source>
</evidence>
<evidence type="ECO:0000313" key="14">
    <source>
        <dbReference type="EMBL" id="AVM87363.1"/>
    </source>
</evidence>
<evidence type="ECO:0000256" key="11">
    <source>
        <dbReference type="ARBA" id="ARBA00023274"/>
    </source>
</evidence>
<evidence type="ECO:0000256" key="9">
    <source>
        <dbReference type="ARBA" id="ARBA00023086"/>
    </source>
</evidence>
<dbReference type="EMBL" id="MG600058">
    <property type="protein sequence ID" value="AVM87363.1"/>
    <property type="molecule type" value="Viral_cRNA"/>
</dbReference>
<feature type="compositionally biased region" description="Polar residues" evidence="13">
    <location>
        <begin position="464"/>
        <end position="481"/>
    </location>
</feature>
<comment type="subcellular location">
    <subcellularLocation>
        <location evidence="1">Host cytoplasm</location>
    </subcellularLocation>
    <subcellularLocation>
        <location evidence="2">Virion</location>
    </subcellularLocation>
</comment>
<evidence type="ECO:0000256" key="8">
    <source>
        <dbReference type="ARBA" id="ARBA00022884"/>
    </source>
</evidence>
<comment type="similarity">
    <text evidence="3">Belongs to the paramyxoviruses nucleocapsid family.</text>
</comment>
<dbReference type="SMR" id="A0A2P1GMY6"/>
<protein>
    <recommendedName>
        <fullName evidence="4">Nucleoprotein</fullName>
    </recommendedName>
    <alternativeName>
        <fullName evidence="12">Nucleocapsid protein</fullName>
    </alternativeName>
</protein>
<dbReference type="GO" id="GO:0030430">
    <property type="term" value="C:host cell cytoplasm"/>
    <property type="evidence" value="ECO:0007669"/>
    <property type="project" value="UniProtKB-SubCell"/>
</dbReference>
<reference evidence="14" key="1">
    <citation type="journal article" date="2018" name="Nature">
        <title>The evolutionary history of vertebrate RNA viruses.</title>
        <authorList>
            <person name="Shi M."/>
            <person name="Lin X.D."/>
            <person name="Chen X."/>
            <person name="Tian J.H."/>
            <person name="Chen L.J."/>
            <person name="Li K."/>
            <person name="Wang W."/>
            <person name="Eden J.S."/>
            <person name="Shen J.J."/>
            <person name="Liu L."/>
            <person name="Holmes E.C."/>
            <person name="Zhang Y.Z."/>
        </authorList>
    </citation>
    <scope>NUCLEOTIDE SEQUENCE [LARGE SCALE GENOMIC DNA]</scope>
    <source>
        <strain evidence="14">XYHYC179963</strain>
    </source>
</reference>
<keyword evidence="15" id="KW-1185">Reference proteome</keyword>
<dbReference type="GO" id="GO:0005198">
    <property type="term" value="F:structural molecule activity"/>
    <property type="evidence" value="ECO:0007669"/>
    <property type="project" value="InterPro"/>
</dbReference>
<sequence>MIVAINNVGIHTLINSFSLSCIIHLPVSMAAEARKARALSMLTHDDKLVGRQDAGVRVAQAGVQGDVVIPNHEKPAHNTITVLQILASIIFSGAGRTQMAARLAGILAAVTKNRTAVVGRICAFAGIAPKPYIADQMGFLGDNEAGVGIPMLRDRNVANDDLMRDLEGSFSMTVEGQATGLHVAGNSAIKPFQMLERTKRTLHADFEEDHTADDQSDATGSIVLQIILILGKAVTNPADQDKSYERRMQKFESEGHIKSAWRFTKSMMRELSSRMAANHDMRLIMVEFMCYCRDAGVSGGMICQQIANASDYVVRAGLTSFFKTVQYAASMHSIAHALPTVDADIRKLEHLMDVYTAQDNKGGFMILTSDARRNQFAPNNYPVAWSFAIGVAVAKEPSMQDYQWNRPFLDAKAFVMGQIFANNEHRFITSGTRSDLGMDDVDMQNLNDLSEMAEKIARKGNITTAQVTGLQNPTMNMGQKESTFKREEEDDSTEDDRDSEEDEEEQAERNPGEGPSSLSKNRAARGNMSTRFKRRDQGRGTVLLGGVLKNTGSITDRSSKTMKAAIHIYKDLTDLISSPGYTGRPLGDALREAISNVKTNSKPRLDDATKRAVIGGLIIPGFNTVEAFGADFDTAAQWALYTLVEAQVQSKRLNLDEPYPHIQGRKYASDLAEVLPDGKSYLDAGYRDMGDADGDLSEYVLGAI</sequence>
<dbReference type="GO" id="GO:0019013">
    <property type="term" value="C:viral nucleocapsid"/>
    <property type="evidence" value="ECO:0007669"/>
    <property type="project" value="UniProtKB-KW"/>
</dbReference>
<proteinExistence type="inferred from homology"/>
<feature type="region of interest" description="Disordered" evidence="13">
    <location>
        <begin position="464"/>
        <end position="536"/>
    </location>
</feature>
<evidence type="ECO:0000256" key="2">
    <source>
        <dbReference type="ARBA" id="ARBA00004328"/>
    </source>
</evidence>
<keyword evidence="8" id="KW-0694">RNA-binding</keyword>
<dbReference type="GO" id="GO:1990904">
    <property type="term" value="C:ribonucleoprotein complex"/>
    <property type="evidence" value="ECO:0007669"/>
    <property type="project" value="UniProtKB-KW"/>
</dbReference>
<evidence type="ECO:0000256" key="12">
    <source>
        <dbReference type="ARBA" id="ARBA00033344"/>
    </source>
</evidence>
<dbReference type="Proteomes" id="UP000297175">
    <property type="component" value="Segment"/>
</dbReference>
<evidence type="ECO:0000256" key="10">
    <source>
        <dbReference type="ARBA" id="ARBA00023200"/>
    </source>
</evidence>
<keyword evidence="10" id="KW-1035">Host cytoplasm</keyword>
<evidence type="ECO:0000256" key="1">
    <source>
        <dbReference type="ARBA" id="ARBA00004192"/>
    </source>
</evidence>
<keyword evidence="7" id="KW-0946">Virion</keyword>
<organism evidence="14">
    <name type="scientific">Wenling triplecross lizardfish paramyxovirus</name>
    <dbReference type="NCBI Taxonomy" id="2116451"/>
    <lineage>
        <taxon>Viruses</taxon>
        <taxon>Riboviria</taxon>
        <taxon>Orthornavirae</taxon>
        <taxon>Negarnaviricota</taxon>
        <taxon>Haploviricotina</taxon>
        <taxon>Monjiviricetes</taxon>
        <taxon>Mononegavirales</taxon>
        <taxon>Paramyxoviridae</taxon>
        <taxon>Metaparamyxovirinae</taxon>
        <taxon>Synodonvirus</taxon>
        <taxon>Synodonvirus synodi</taxon>
    </lineage>
</organism>
<dbReference type="GO" id="GO:0019029">
    <property type="term" value="C:helical viral capsid"/>
    <property type="evidence" value="ECO:0007669"/>
    <property type="project" value="UniProtKB-KW"/>
</dbReference>
<evidence type="ECO:0000313" key="15">
    <source>
        <dbReference type="Proteomes" id="UP000297175"/>
    </source>
</evidence>
<dbReference type="InterPro" id="IPR002021">
    <property type="entry name" value="Paramyx_ncap"/>
</dbReference>
<evidence type="ECO:0000256" key="13">
    <source>
        <dbReference type="SAM" id="MobiDB-lite"/>
    </source>
</evidence>
<dbReference type="GeneID" id="80527883"/>
<feature type="compositionally biased region" description="Acidic residues" evidence="13">
    <location>
        <begin position="488"/>
        <end position="506"/>
    </location>
</feature>
<evidence type="ECO:0000256" key="5">
    <source>
        <dbReference type="ARBA" id="ARBA00022497"/>
    </source>
</evidence>
<evidence type="ECO:0000256" key="4">
    <source>
        <dbReference type="ARBA" id="ARBA00014389"/>
    </source>
</evidence>
<keyword evidence="5" id="KW-1139">Helical capsid protein</keyword>
<evidence type="ECO:0000256" key="3">
    <source>
        <dbReference type="ARBA" id="ARBA00007642"/>
    </source>
</evidence>
<evidence type="ECO:0000256" key="6">
    <source>
        <dbReference type="ARBA" id="ARBA00022561"/>
    </source>
</evidence>
<dbReference type="GO" id="GO:0003723">
    <property type="term" value="F:RNA binding"/>
    <property type="evidence" value="ECO:0007669"/>
    <property type="project" value="UniProtKB-KW"/>
</dbReference>
<name>A0A2P1GMY6_9MONO</name>